<evidence type="ECO:0000256" key="1">
    <source>
        <dbReference type="SAM" id="MobiDB-lite"/>
    </source>
</evidence>
<evidence type="ECO:0000259" key="2">
    <source>
        <dbReference type="Pfam" id="PF01636"/>
    </source>
</evidence>
<dbReference type="Proteomes" id="UP000001294">
    <property type="component" value="Unassembled WGS sequence"/>
</dbReference>
<dbReference type="EMBL" id="DS995904">
    <property type="protein sequence ID" value="EEA20024.1"/>
    <property type="molecule type" value="Genomic_DNA"/>
</dbReference>
<dbReference type="OrthoDB" id="2156052at2759"/>
<dbReference type="SUPFAM" id="SSF56112">
    <property type="entry name" value="Protein kinase-like (PK-like)"/>
    <property type="match status" value="1"/>
</dbReference>
<dbReference type="InterPro" id="IPR002575">
    <property type="entry name" value="Aminoglycoside_PTrfase"/>
</dbReference>
<keyword evidence="4" id="KW-1185">Reference proteome</keyword>
<accession>B6QPN1</accession>
<dbReference type="AlphaFoldDB" id="B6QPN1"/>
<reference evidence="4" key="1">
    <citation type="journal article" date="2015" name="Genome Announc.">
        <title>Genome sequence of the AIDS-associated pathogen Penicillium marneffei (ATCC18224) and its near taxonomic relative Talaromyces stipitatus (ATCC10500).</title>
        <authorList>
            <person name="Nierman W.C."/>
            <person name="Fedorova-Abrams N.D."/>
            <person name="Andrianopoulos A."/>
        </authorList>
    </citation>
    <scope>NUCLEOTIDE SEQUENCE [LARGE SCALE GENOMIC DNA]</scope>
    <source>
        <strain evidence="4">ATCC 18224 / CBS 334.59 / QM 7333</strain>
    </source>
</reference>
<gene>
    <name evidence="3" type="ORF">PMAA_038910</name>
</gene>
<dbReference type="InterPro" id="IPR011009">
    <property type="entry name" value="Kinase-like_dom_sf"/>
</dbReference>
<feature type="domain" description="Aminoglycoside phosphotransferase" evidence="2">
    <location>
        <begin position="559"/>
        <end position="613"/>
    </location>
</feature>
<feature type="compositionally biased region" description="Low complexity" evidence="1">
    <location>
        <begin position="388"/>
        <end position="399"/>
    </location>
</feature>
<dbReference type="PANTHER" id="PTHR37171">
    <property type="entry name" value="SERINE/THREONINE-PROTEIN KINASE YRZF-RELATED"/>
    <property type="match status" value="1"/>
</dbReference>
<feature type="compositionally biased region" description="Basic and acidic residues" evidence="1">
    <location>
        <begin position="101"/>
        <end position="120"/>
    </location>
</feature>
<organism evidence="3 4">
    <name type="scientific">Talaromyces marneffei (strain ATCC 18224 / CBS 334.59 / QM 7333)</name>
    <name type="common">Penicillium marneffei</name>
    <dbReference type="NCBI Taxonomy" id="441960"/>
    <lineage>
        <taxon>Eukaryota</taxon>
        <taxon>Fungi</taxon>
        <taxon>Dikarya</taxon>
        <taxon>Ascomycota</taxon>
        <taxon>Pezizomycotina</taxon>
        <taxon>Eurotiomycetes</taxon>
        <taxon>Eurotiomycetidae</taxon>
        <taxon>Eurotiales</taxon>
        <taxon>Trichocomaceae</taxon>
        <taxon>Talaromyces</taxon>
        <taxon>Talaromyces sect. Talaromyces</taxon>
    </lineage>
</organism>
<dbReference type="PANTHER" id="PTHR37171:SF1">
    <property type="entry name" value="SERINE_THREONINE-PROTEIN KINASE YRZF-RELATED"/>
    <property type="match status" value="1"/>
</dbReference>
<evidence type="ECO:0000313" key="4">
    <source>
        <dbReference type="Proteomes" id="UP000001294"/>
    </source>
</evidence>
<dbReference type="PhylomeDB" id="B6QPN1"/>
<dbReference type="STRING" id="441960.B6QPN1"/>
<dbReference type="Pfam" id="PF01636">
    <property type="entry name" value="APH"/>
    <property type="match status" value="1"/>
</dbReference>
<dbReference type="VEuPathDB" id="FungiDB:PMAA_038910"/>
<proteinExistence type="predicted"/>
<feature type="region of interest" description="Disordered" evidence="1">
    <location>
        <begin position="320"/>
        <end position="406"/>
    </location>
</feature>
<evidence type="ECO:0000313" key="3">
    <source>
        <dbReference type="EMBL" id="EEA20024.1"/>
    </source>
</evidence>
<dbReference type="InterPro" id="IPR052396">
    <property type="entry name" value="Meiotic_Drive_Suppr_Kinase"/>
</dbReference>
<dbReference type="Gene3D" id="1.10.510.10">
    <property type="entry name" value="Transferase(Phosphotransferase) domain 1"/>
    <property type="match status" value="1"/>
</dbReference>
<dbReference type="HOGENOM" id="CLU_010672_3_1_1"/>
<feature type="region of interest" description="Disordered" evidence="1">
    <location>
        <begin position="97"/>
        <end position="145"/>
    </location>
</feature>
<name>B6QPN1_TALMQ</name>
<sequence length="659" mass="75802">MAIWADLMDSDFITERHFTPLLALRESGKEIMKRMHGSELDIGYFQRESVESRVASVIEELYASRQLRRKFNLRGNVMFENHANTLTDESRIVTDMSSLRLEPEGPRRSERLARRSRDTSRSTSRVRRQTAAEPRRPRPRADQFCVYNRGPDEKVPSFLIEYKALHKLSLAHIKAGLQDMELDRIVRYQKEESPEDTCRRVVAAVITQLSHYMYESGNEYGCVATGEAFIFLRVPHDRPSTVLYYLSVPREDVGNITDWPKGGNRLHLTAVGQLLAFTLRALRTSPRDMAWRNWAARQLETWEMVYDDLLEEIAEQDIPASEYKPSPSQTNYYRQSPVKTRSKSVTTISCEPTQESRFSDHEDDADDSLDPPTPSRAPRDSRVPQHPATATTTRISTRSQRLDSKGKSRKYCTQKCLRGLRCKGPLDRKCPNASEHGAGQHQLNTAMLIKLLDRQLSQDPDPHKELGCESLHVHGSRGALFKITLWSHGYTFVGKGVPIDFIDCAKREEMIYSHLREIQGQYVPVVFGGLDLRRPFSYDGIAMMVHLTLMSYAGRNLARQHKFDEAQLIAQAETSLRAIHNLGVLHSDPIPGNMIWNEDNQRVMFIDFERARYQKRVPLGSIAANQKRKRVASVWDKIPNKRPDFFNRELSRMRSELRS</sequence>
<feature type="compositionally biased region" description="Polar residues" evidence="1">
    <location>
        <begin position="326"/>
        <end position="356"/>
    </location>
</feature>
<protein>
    <recommendedName>
        <fullName evidence="2">Aminoglycoside phosphotransferase domain-containing protein</fullName>
    </recommendedName>
</protein>